<protein>
    <submittedName>
        <fullName evidence="1">Uncharacterized protein</fullName>
    </submittedName>
</protein>
<reference evidence="1" key="1">
    <citation type="journal article" date="2014" name="Front. Microbiol.">
        <title>High frequency of phylogenetically diverse reductive dehalogenase-homologous genes in deep subseafloor sedimentary metagenomes.</title>
        <authorList>
            <person name="Kawai M."/>
            <person name="Futagami T."/>
            <person name="Toyoda A."/>
            <person name="Takaki Y."/>
            <person name="Nishi S."/>
            <person name="Hori S."/>
            <person name="Arai W."/>
            <person name="Tsubouchi T."/>
            <person name="Morono Y."/>
            <person name="Uchiyama I."/>
            <person name="Ito T."/>
            <person name="Fujiyama A."/>
            <person name="Inagaki F."/>
            <person name="Takami H."/>
        </authorList>
    </citation>
    <scope>NUCLEOTIDE SEQUENCE</scope>
    <source>
        <strain evidence="1">Expedition CK06-06</strain>
    </source>
</reference>
<gene>
    <name evidence="1" type="ORF">S03H2_03586</name>
</gene>
<comment type="caution">
    <text evidence="1">The sequence shown here is derived from an EMBL/GenBank/DDBJ whole genome shotgun (WGS) entry which is preliminary data.</text>
</comment>
<dbReference type="EMBL" id="BARU01001341">
    <property type="protein sequence ID" value="GAH30894.1"/>
    <property type="molecule type" value="Genomic_DNA"/>
</dbReference>
<accession>X1FNE0</accession>
<evidence type="ECO:0000313" key="1">
    <source>
        <dbReference type="EMBL" id="GAH30894.1"/>
    </source>
</evidence>
<name>X1FNE0_9ZZZZ</name>
<sequence length="87" mass="9332">MDKDPGTPPVNLKLARGVRNPERPGIISLTPDHSLESIIATEEMNRALAPFSAELPAAAVVSECGYLGHPPRQELEPVELQELPPVG</sequence>
<proteinExistence type="predicted"/>
<organism evidence="1">
    <name type="scientific">marine sediment metagenome</name>
    <dbReference type="NCBI Taxonomy" id="412755"/>
    <lineage>
        <taxon>unclassified sequences</taxon>
        <taxon>metagenomes</taxon>
        <taxon>ecological metagenomes</taxon>
    </lineage>
</organism>
<dbReference type="AlphaFoldDB" id="X1FNE0"/>